<dbReference type="EMBL" id="NJET01000019">
    <property type="protein sequence ID" value="PHH65338.1"/>
    <property type="molecule type" value="Genomic_DNA"/>
</dbReference>
<dbReference type="Proteomes" id="UP000226192">
    <property type="component" value="Unassembled WGS sequence"/>
</dbReference>
<name>A0A2C5XK05_9HYPO</name>
<feature type="region of interest" description="Disordered" evidence="1">
    <location>
        <begin position="309"/>
        <end position="355"/>
    </location>
</feature>
<accession>A0A2C5XK05</accession>
<organism evidence="2 3">
    <name type="scientific">Ophiocordyceps australis</name>
    <dbReference type="NCBI Taxonomy" id="1399860"/>
    <lineage>
        <taxon>Eukaryota</taxon>
        <taxon>Fungi</taxon>
        <taxon>Dikarya</taxon>
        <taxon>Ascomycota</taxon>
        <taxon>Pezizomycotina</taxon>
        <taxon>Sordariomycetes</taxon>
        <taxon>Hypocreomycetidae</taxon>
        <taxon>Hypocreales</taxon>
        <taxon>Ophiocordycipitaceae</taxon>
        <taxon>Ophiocordyceps</taxon>
    </lineage>
</organism>
<protein>
    <submittedName>
        <fullName evidence="2">Uncharacterized protein</fullName>
    </submittedName>
</protein>
<evidence type="ECO:0000313" key="2">
    <source>
        <dbReference type="EMBL" id="PHH65338.1"/>
    </source>
</evidence>
<evidence type="ECO:0000256" key="1">
    <source>
        <dbReference type="SAM" id="MobiDB-lite"/>
    </source>
</evidence>
<feature type="region of interest" description="Disordered" evidence="1">
    <location>
        <begin position="116"/>
        <end position="135"/>
    </location>
</feature>
<sequence length="355" mass="38158">MRGPRLQVASAAWVADERSAALQMLHSEVDEFSYSARNEVDWLNEHMGGIFNENEINFAEAFKTPGKLRGRTPHNIRPAAALESRVPLSNVFVAHPNTSSPSKSDRFLGVPKPQIQSAQNTTRHASPCKPVSPTRQQHKVVSAASQDSGYHDSHDTGFTTSASIATEDCPCSDIASHHVPAEALKESRKAANAIFDAISASDTAFEATPLLSGLQQGNTENDAGSNTTPFLSQDLTQQVTNILDSDSQPCHAVEKQALNGSRSPSDGSSPIRPVVRKSSLNFASLPAREPLTAGKSFGARVSRTSHIDHLSMSHYNRPTGGKSLGNVAKSESEEDNLETAMPNPTRKGYKPGLVK</sequence>
<reference evidence="2 3" key="1">
    <citation type="submission" date="2017-06" db="EMBL/GenBank/DDBJ databases">
        <title>Ant-infecting Ophiocordyceps genomes reveal a high diversity of potential behavioral manipulation genes and a possible major role for enterotoxins.</title>
        <authorList>
            <person name="De Bekker C."/>
            <person name="Evans H.C."/>
            <person name="Brachmann A."/>
            <person name="Hughes D.P."/>
        </authorList>
    </citation>
    <scope>NUCLEOTIDE SEQUENCE [LARGE SCALE GENOMIC DNA]</scope>
    <source>
        <strain evidence="2 3">Map64</strain>
    </source>
</reference>
<keyword evidence="3" id="KW-1185">Reference proteome</keyword>
<comment type="caution">
    <text evidence="2">The sequence shown here is derived from an EMBL/GenBank/DDBJ whole genome shotgun (WGS) entry which is preliminary data.</text>
</comment>
<gene>
    <name evidence="2" type="ORF">CDD81_2750</name>
</gene>
<dbReference type="OrthoDB" id="6123at2759"/>
<evidence type="ECO:0000313" key="3">
    <source>
        <dbReference type="Proteomes" id="UP000226192"/>
    </source>
</evidence>
<dbReference type="AlphaFoldDB" id="A0A2C5XK05"/>
<proteinExistence type="predicted"/>
<dbReference type="STRING" id="1399860.A0A2C5XK05"/>